<keyword evidence="5 7" id="KW-0597">Phosphoprotein</keyword>
<comment type="similarity">
    <text evidence="5">Belongs to the CheB family.</text>
</comment>
<dbReference type="SMART" id="SM00448">
    <property type="entry name" value="REC"/>
    <property type="match status" value="1"/>
</dbReference>
<evidence type="ECO:0000313" key="10">
    <source>
        <dbReference type="EMBL" id="KDE40068.1"/>
    </source>
</evidence>
<dbReference type="InterPro" id="IPR011006">
    <property type="entry name" value="CheY-like_superfamily"/>
</dbReference>
<evidence type="ECO:0000256" key="7">
    <source>
        <dbReference type="PROSITE-ProRule" id="PRU00169"/>
    </source>
</evidence>
<evidence type="ECO:0000256" key="6">
    <source>
        <dbReference type="PROSITE-ProRule" id="PRU00050"/>
    </source>
</evidence>
<dbReference type="AlphaFoldDB" id="A0A063Y180"/>
<dbReference type="Gene3D" id="3.40.50.2300">
    <property type="match status" value="1"/>
</dbReference>
<dbReference type="InterPro" id="IPR001789">
    <property type="entry name" value="Sig_transdc_resp-reg_receiver"/>
</dbReference>
<dbReference type="GO" id="GO:0005737">
    <property type="term" value="C:cytoplasm"/>
    <property type="evidence" value="ECO:0007669"/>
    <property type="project" value="UniProtKB-SubCell"/>
</dbReference>
<evidence type="ECO:0000259" key="8">
    <source>
        <dbReference type="PROSITE" id="PS50110"/>
    </source>
</evidence>
<gene>
    <name evidence="5" type="primary">cheB</name>
    <name evidence="10" type="ORF">ADINL_0660</name>
</gene>
<accession>A0A063Y180</accession>
<evidence type="ECO:0000256" key="1">
    <source>
        <dbReference type="ARBA" id="ARBA00022490"/>
    </source>
</evidence>
<feature type="active site" evidence="5 6">
    <location>
        <position position="173"/>
    </location>
</feature>
<dbReference type="SUPFAM" id="SSF52738">
    <property type="entry name" value="Methylesterase CheB, C-terminal domain"/>
    <property type="match status" value="1"/>
</dbReference>
<feature type="active site" evidence="5 6">
    <location>
        <position position="293"/>
    </location>
</feature>
<evidence type="ECO:0000256" key="2">
    <source>
        <dbReference type="ARBA" id="ARBA00022500"/>
    </source>
</evidence>
<dbReference type="InterPro" id="IPR008248">
    <property type="entry name" value="CheB-like"/>
</dbReference>
<evidence type="ECO:0000256" key="3">
    <source>
        <dbReference type="ARBA" id="ARBA00022801"/>
    </source>
</evidence>
<evidence type="ECO:0000313" key="11">
    <source>
        <dbReference type="Proteomes" id="UP000027318"/>
    </source>
</evidence>
<evidence type="ECO:0000259" key="9">
    <source>
        <dbReference type="PROSITE" id="PS50122"/>
    </source>
</evidence>
<feature type="domain" description="Response regulatory" evidence="8">
    <location>
        <begin position="9"/>
        <end position="124"/>
    </location>
</feature>
<dbReference type="EC" id="3.1.1.61" evidence="5"/>
<dbReference type="PROSITE" id="PS50122">
    <property type="entry name" value="CHEB"/>
    <property type="match status" value="1"/>
</dbReference>
<comment type="PTM">
    <text evidence="5">Phosphorylated by CheA. Phosphorylation of the N-terminal regulatory domain activates the methylesterase activity.</text>
</comment>
<dbReference type="Pfam" id="PF01339">
    <property type="entry name" value="CheB_methylest"/>
    <property type="match status" value="1"/>
</dbReference>
<feature type="active site" evidence="5 6">
    <location>
        <position position="200"/>
    </location>
</feature>
<dbReference type="Pfam" id="PF00072">
    <property type="entry name" value="Response_reg"/>
    <property type="match status" value="1"/>
</dbReference>
<dbReference type="RefSeq" id="WP_051632519.1">
    <property type="nucleotide sequence ID" value="NZ_JBKBNO010000001.1"/>
</dbReference>
<dbReference type="OrthoDB" id="9793421at2"/>
<dbReference type="InterPro" id="IPR035909">
    <property type="entry name" value="CheB_C"/>
</dbReference>
<keyword evidence="1 5" id="KW-0963">Cytoplasm</keyword>
<dbReference type="NCBIfam" id="NF001965">
    <property type="entry name" value="PRK00742.1"/>
    <property type="match status" value="1"/>
</dbReference>
<dbReference type="InterPro" id="IPR000673">
    <property type="entry name" value="Sig_transdc_resp-reg_Me-estase"/>
</dbReference>
<dbReference type="PATRIC" id="fig|267850.7.peg.653"/>
<dbReference type="SUPFAM" id="SSF52172">
    <property type="entry name" value="CheY-like"/>
    <property type="match status" value="1"/>
</dbReference>
<comment type="catalytic activity">
    <reaction evidence="5">
        <text>L-glutaminyl-[protein] + H2O = L-glutamyl-[protein] + NH4(+)</text>
        <dbReference type="Rhea" id="RHEA:16441"/>
        <dbReference type="Rhea" id="RHEA-COMP:10207"/>
        <dbReference type="Rhea" id="RHEA-COMP:10208"/>
        <dbReference type="ChEBI" id="CHEBI:15377"/>
        <dbReference type="ChEBI" id="CHEBI:28938"/>
        <dbReference type="ChEBI" id="CHEBI:29973"/>
        <dbReference type="ChEBI" id="CHEBI:30011"/>
        <dbReference type="EC" id="3.5.1.44"/>
    </reaction>
</comment>
<dbReference type="Gene3D" id="3.40.50.180">
    <property type="entry name" value="Methylesterase CheB, C-terminal domain"/>
    <property type="match status" value="1"/>
</dbReference>
<keyword evidence="3 5" id="KW-0378">Hydrolase</keyword>
<dbReference type="GO" id="GO:0008984">
    <property type="term" value="F:protein-glutamate methylesterase activity"/>
    <property type="evidence" value="ECO:0007669"/>
    <property type="project" value="UniProtKB-UniRule"/>
</dbReference>
<dbReference type="PANTHER" id="PTHR42872">
    <property type="entry name" value="PROTEIN-GLUTAMATE METHYLESTERASE/PROTEIN-GLUTAMINE GLUTAMINASE"/>
    <property type="match status" value="1"/>
</dbReference>
<comment type="subcellular location">
    <subcellularLocation>
        <location evidence="5">Cytoplasm</location>
    </subcellularLocation>
</comment>
<comment type="domain">
    <text evidence="5">Contains a C-terminal catalytic domain, and an N-terminal region which modulates catalytic activity.</text>
</comment>
<reference evidence="10 11" key="1">
    <citation type="journal article" date="2005" name="Int. J. Syst. Evol. Microbiol.">
        <title>Nitrincola lacisaponensis gen. nov., sp. nov., a novel alkaliphilic bacterium isolated from an alkaline, saline lake.</title>
        <authorList>
            <person name="Dimitriu P.A."/>
            <person name="Shukla S.K."/>
            <person name="Conradt J."/>
            <person name="Marquez M.C."/>
            <person name="Ventosa A."/>
            <person name="Maglia A."/>
            <person name="Peyton B.M."/>
            <person name="Pinkart H.C."/>
            <person name="Mormile M.R."/>
        </authorList>
    </citation>
    <scope>NUCLEOTIDE SEQUENCE [LARGE SCALE GENOMIC DNA]</scope>
    <source>
        <strain evidence="10 11">4CA</strain>
    </source>
</reference>
<comment type="catalytic activity">
    <reaction evidence="4 5">
        <text>[protein]-L-glutamate 5-O-methyl ester + H2O = L-glutamyl-[protein] + methanol + H(+)</text>
        <dbReference type="Rhea" id="RHEA:23236"/>
        <dbReference type="Rhea" id="RHEA-COMP:10208"/>
        <dbReference type="Rhea" id="RHEA-COMP:10311"/>
        <dbReference type="ChEBI" id="CHEBI:15377"/>
        <dbReference type="ChEBI" id="CHEBI:15378"/>
        <dbReference type="ChEBI" id="CHEBI:17790"/>
        <dbReference type="ChEBI" id="CHEBI:29973"/>
        <dbReference type="ChEBI" id="CHEBI:82795"/>
        <dbReference type="EC" id="3.1.1.61"/>
    </reaction>
</comment>
<dbReference type="Proteomes" id="UP000027318">
    <property type="component" value="Unassembled WGS sequence"/>
</dbReference>
<feature type="domain" description="CheB-type methylesterase" evidence="9">
    <location>
        <begin position="161"/>
        <end position="351"/>
    </location>
</feature>
<dbReference type="PIRSF" id="PIRSF000876">
    <property type="entry name" value="RR_chemtxs_CheB"/>
    <property type="match status" value="1"/>
</dbReference>
<feature type="modified residue" description="4-aspartylphosphate" evidence="5 7">
    <location>
        <position position="60"/>
    </location>
</feature>
<keyword evidence="2 5" id="KW-0145">Chemotaxis</keyword>
<dbReference type="EMBL" id="JMSZ01000016">
    <property type="protein sequence ID" value="KDE40068.1"/>
    <property type="molecule type" value="Genomic_DNA"/>
</dbReference>
<dbReference type="CDD" id="cd17541">
    <property type="entry name" value="REC_CheB-like"/>
    <property type="match status" value="1"/>
</dbReference>
<dbReference type="PANTHER" id="PTHR42872:SF6">
    <property type="entry name" value="PROTEIN-GLUTAMATE METHYLESTERASE_PROTEIN-GLUTAMINE GLUTAMINASE"/>
    <property type="match status" value="1"/>
</dbReference>
<dbReference type="STRING" id="267850.ADINL_0660"/>
<dbReference type="PROSITE" id="PS50110">
    <property type="entry name" value="RESPONSE_REGULATORY"/>
    <property type="match status" value="1"/>
</dbReference>
<keyword evidence="11" id="KW-1185">Reference proteome</keyword>
<dbReference type="GO" id="GO:0050568">
    <property type="term" value="F:protein-glutamine glutaminase activity"/>
    <property type="evidence" value="ECO:0007669"/>
    <property type="project" value="UniProtKB-UniRule"/>
</dbReference>
<comment type="caution">
    <text evidence="10">The sequence shown here is derived from an EMBL/GenBank/DDBJ whole genome shotgun (WGS) entry which is preliminary data.</text>
</comment>
<dbReference type="HAMAP" id="MF_00099">
    <property type="entry name" value="CheB_chemtxs"/>
    <property type="match status" value="1"/>
</dbReference>
<comment type="function">
    <text evidence="5">Involved in chemotaxis. Part of a chemotaxis signal transduction system that modulates chemotaxis in response to various stimuli. Catalyzes the demethylation of specific methylglutamate residues introduced into the chemoreceptors (methyl-accepting chemotaxis proteins or MCP) by CheR. Also mediates the irreversible deamidation of specific glutamine residues to glutamic acid.</text>
</comment>
<dbReference type="GO" id="GO:0006935">
    <property type="term" value="P:chemotaxis"/>
    <property type="evidence" value="ECO:0007669"/>
    <property type="project" value="UniProtKB-UniRule"/>
</dbReference>
<dbReference type="EC" id="3.5.1.44" evidence="5"/>
<evidence type="ECO:0000256" key="5">
    <source>
        <dbReference type="HAMAP-Rule" id="MF_00099"/>
    </source>
</evidence>
<evidence type="ECO:0000256" key="4">
    <source>
        <dbReference type="ARBA" id="ARBA00048267"/>
    </source>
</evidence>
<organism evidence="10 11">
    <name type="scientific">Nitrincola lacisaponensis</name>
    <dbReference type="NCBI Taxonomy" id="267850"/>
    <lineage>
        <taxon>Bacteria</taxon>
        <taxon>Pseudomonadati</taxon>
        <taxon>Pseudomonadota</taxon>
        <taxon>Gammaproteobacteria</taxon>
        <taxon>Oceanospirillales</taxon>
        <taxon>Oceanospirillaceae</taxon>
        <taxon>Nitrincola</taxon>
    </lineage>
</organism>
<protein>
    <recommendedName>
        <fullName evidence="5">Protein-glutamate methylesterase/protein-glutamine glutaminase</fullName>
        <ecNumber evidence="5">3.1.1.61</ecNumber>
        <ecNumber evidence="5">3.5.1.44</ecNumber>
    </recommendedName>
</protein>
<dbReference type="GO" id="GO:0000156">
    <property type="term" value="F:phosphorelay response regulator activity"/>
    <property type="evidence" value="ECO:0007669"/>
    <property type="project" value="InterPro"/>
</dbReference>
<proteinExistence type="inferred from homology"/>
<name>A0A063Y180_9GAMM</name>
<dbReference type="CDD" id="cd16432">
    <property type="entry name" value="CheB_Rec"/>
    <property type="match status" value="1"/>
</dbReference>
<sequence length="364" mass="39182">MNPSNRVIRVLVADDSSLARGLLRAILEDEAGIEVIAEARHGREAVEMARDLKPDIITMDLNMPVMDGMQAISEIMHQKAIPILVVSNESDAEKAYEALRLGALEVISKPDYTPEQAAEFIAKIRLLAGVPVITHLRRRWGPDSVPFVAEPPLSGQYGAAPRGYNRVLVIASSTGGPQALACLLPKLSVNFPAPILIAQHISDGFVEGMVHWLGSLCQLPVKVAQQGEVLRPGQVYVSPSEQHLTLAANHSVTLIERQMSDIYRPSCDLLLNSVARHCGADAIGLILTGMGRDGAAGMLAMYQAGGITLAQDEASSVIYGMNQEAVNRGGVLRVLPLDALADELQRVVSLPASVYREHLTRGES</sequence>